<dbReference type="GeneID" id="25913601"/>
<proteinExistence type="predicted"/>
<keyword evidence="3" id="KW-1185">Reference proteome</keyword>
<dbReference type="EMBL" id="KQ244491">
    <property type="protein sequence ID" value="KNC74353.1"/>
    <property type="molecule type" value="Genomic_DNA"/>
</dbReference>
<dbReference type="RefSeq" id="XP_014148255.1">
    <property type="nucleotide sequence ID" value="XM_014292780.1"/>
</dbReference>
<evidence type="ECO:0000313" key="3">
    <source>
        <dbReference type="Proteomes" id="UP000054560"/>
    </source>
</evidence>
<accession>A0A0L0FE62</accession>
<evidence type="ECO:0000313" key="2">
    <source>
        <dbReference type="EMBL" id="KNC74353.1"/>
    </source>
</evidence>
<evidence type="ECO:0000256" key="1">
    <source>
        <dbReference type="SAM" id="MobiDB-lite"/>
    </source>
</evidence>
<reference evidence="2 3" key="1">
    <citation type="submission" date="2011-02" db="EMBL/GenBank/DDBJ databases">
        <title>The Genome Sequence of Sphaeroforma arctica JP610.</title>
        <authorList>
            <consortium name="The Broad Institute Genome Sequencing Platform"/>
            <person name="Russ C."/>
            <person name="Cuomo C."/>
            <person name="Young S.K."/>
            <person name="Zeng Q."/>
            <person name="Gargeya S."/>
            <person name="Alvarado L."/>
            <person name="Berlin A."/>
            <person name="Chapman S.B."/>
            <person name="Chen Z."/>
            <person name="Freedman E."/>
            <person name="Gellesch M."/>
            <person name="Goldberg J."/>
            <person name="Griggs A."/>
            <person name="Gujja S."/>
            <person name="Heilman E."/>
            <person name="Heiman D."/>
            <person name="Howarth C."/>
            <person name="Mehta T."/>
            <person name="Neiman D."/>
            <person name="Pearson M."/>
            <person name="Roberts A."/>
            <person name="Saif S."/>
            <person name="Shea T."/>
            <person name="Shenoy N."/>
            <person name="Sisk P."/>
            <person name="Stolte C."/>
            <person name="Sykes S."/>
            <person name="White J."/>
            <person name="Yandava C."/>
            <person name="Burger G."/>
            <person name="Gray M.W."/>
            <person name="Holland P.W.H."/>
            <person name="King N."/>
            <person name="Lang F.B.F."/>
            <person name="Roger A.J."/>
            <person name="Ruiz-Trillo I."/>
            <person name="Haas B."/>
            <person name="Nusbaum C."/>
            <person name="Birren B."/>
        </authorList>
    </citation>
    <scope>NUCLEOTIDE SEQUENCE [LARGE SCALE GENOMIC DNA]</scope>
    <source>
        <strain evidence="2 3">JP610</strain>
    </source>
</reference>
<feature type="region of interest" description="Disordered" evidence="1">
    <location>
        <begin position="1"/>
        <end position="68"/>
    </location>
</feature>
<organism evidence="2 3">
    <name type="scientific">Sphaeroforma arctica JP610</name>
    <dbReference type="NCBI Taxonomy" id="667725"/>
    <lineage>
        <taxon>Eukaryota</taxon>
        <taxon>Ichthyosporea</taxon>
        <taxon>Ichthyophonida</taxon>
        <taxon>Sphaeroforma</taxon>
    </lineage>
</organism>
<gene>
    <name evidence="2" type="ORF">SARC_13097</name>
</gene>
<protein>
    <submittedName>
        <fullName evidence="2">Uncharacterized protein</fullName>
    </submittedName>
</protein>
<feature type="compositionally biased region" description="Basic residues" evidence="1">
    <location>
        <begin position="1"/>
        <end position="21"/>
    </location>
</feature>
<dbReference type="AlphaFoldDB" id="A0A0L0FE62"/>
<sequence length="68" mass="7356">MRRGHRRRQPPSSGVKRRGHPRSGGSAPDRVPMKAQSGMGKQPLNMSGGRHDGRGEGADMWSAVHDGK</sequence>
<dbReference type="Proteomes" id="UP000054560">
    <property type="component" value="Unassembled WGS sequence"/>
</dbReference>
<name>A0A0L0FE62_9EUKA</name>